<accession>A0AA37QFT5</accession>
<dbReference type="PANTHER" id="PTHR34978">
    <property type="entry name" value="POSSIBLE SENSOR-TRANSDUCER PROTEIN BLAR"/>
    <property type="match status" value="1"/>
</dbReference>
<evidence type="ECO:0000256" key="1">
    <source>
        <dbReference type="SAM" id="MobiDB-lite"/>
    </source>
</evidence>
<reference evidence="4" key="1">
    <citation type="submission" date="2022-08" db="EMBL/GenBank/DDBJ databases">
        <title>Draft genome sequencing of Roseisolibacter agri AW1220.</title>
        <authorList>
            <person name="Tobiishi Y."/>
            <person name="Tonouchi A."/>
        </authorList>
    </citation>
    <scope>NUCLEOTIDE SEQUENCE</scope>
    <source>
        <strain evidence="4">AW1220</strain>
    </source>
</reference>
<protein>
    <recommendedName>
        <fullName evidence="3">Peptidase M56 domain-containing protein</fullName>
    </recommendedName>
</protein>
<feature type="transmembrane region" description="Helical" evidence="2">
    <location>
        <begin position="177"/>
        <end position="198"/>
    </location>
</feature>
<keyword evidence="2" id="KW-0812">Transmembrane</keyword>
<keyword evidence="2" id="KW-0472">Membrane</keyword>
<evidence type="ECO:0000313" key="5">
    <source>
        <dbReference type="Proteomes" id="UP001161325"/>
    </source>
</evidence>
<dbReference type="EMBL" id="BRXS01000003">
    <property type="protein sequence ID" value="GLC25620.1"/>
    <property type="molecule type" value="Genomic_DNA"/>
</dbReference>
<dbReference type="InterPro" id="IPR008756">
    <property type="entry name" value="Peptidase_M56"/>
</dbReference>
<dbReference type="InterPro" id="IPR052173">
    <property type="entry name" value="Beta-lactam_resp_regulator"/>
</dbReference>
<feature type="region of interest" description="Disordered" evidence="1">
    <location>
        <begin position="419"/>
        <end position="450"/>
    </location>
</feature>
<dbReference type="CDD" id="cd07341">
    <property type="entry name" value="M56_BlaR1_MecR1_like"/>
    <property type="match status" value="1"/>
</dbReference>
<feature type="compositionally biased region" description="Low complexity" evidence="1">
    <location>
        <begin position="419"/>
        <end position="435"/>
    </location>
</feature>
<proteinExistence type="predicted"/>
<feature type="transmembrane region" description="Helical" evidence="2">
    <location>
        <begin position="51"/>
        <end position="70"/>
    </location>
</feature>
<sequence>MSDLVASLGGLAADWLPALVDVTLKGTVILGVAGLATTWGMRRAAAATRHLVWSAAVVAVLALPVLTALVPRWSAPVVPAALARAAAALREPPAAATPVATTPDVAQRFRVERAPDAPALTQRDYEAGVAAGIATVPPTPAGAEPSRVTVGPNALTVQVPRTPDATPTGNAGSAPTWLLALFGVWAAGVLFVLLRLALGTAGLARLVRRAQPADDPAWVMPLQRLARELGIRRPVSLYVGRTGTVPVTWGVVYPVVLLPADAAEWTEDRRRAVLLHELAHVERLDALTQVLAQLATAIFWFNPLVTLAGRRLRAERERACDDLVLAAGGVPATRYADDLLDLVRTLGEASPAAAALAMARRSEFEGRLLAILDPAAPRARTDRRRALAAAALVALAAVPLAGLRASVAAPAARMETAEEMAAARPAAPSPARATPVEPQTSTTVPTVAMPPVPMPTVAMAPEAPRMPELRSSLATVGAGLGAVAERMASMTPHLTGITPVADACRPAYRRAGVAQVYQSASDTSCLEVRTYGTVEFTPDYADVRVISEGGVLRVAETRDGITRIMEVTPRDGRLVRRYTVGGDERPTAEGEAWFRGILTNVVRRSRTFASTARATTSNTRLVRAGDLPAVLAEVRRVTSDGDKRRLLESLLAARALTASELEQVTLAARGIVSDGDKSSVLRAVAAQQARTPAVSAAIVGASRGITSDGDRRRVLERTLGPDLTPAVIADLVRAVAGMTSDGDKSAVLQKLARRVGETGEIRTAFFRTLDGFTSDGERRRVLIAALDSAGDDATVAATLDQTHRMTSDGERVEVLRAVARKRRMEVVPVRERFFAAVNGMVSETARETVLLAALRAQPTCVDTQKGAIAATRNMVSDTKRANVLLEVAKSTPALREPATRAQFLDALKTMTSSSEYRRVMDAVVP</sequence>
<dbReference type="Pfam" id="PF05569">
    <property type="entry name" value="Peptidase_M56"/>
    <property type="match status" value="1"/>
</dbReference>
<feature type="transmembrane region" description="Helical" evidence="2">
    <location>
        <begin position="15"/>
        <end position="39"/>
    </location>
</feature>
<evidence type="ECO:0000259" key="3">
    <source>
        <dbReference type="Pfam" id="PF05569"/>
    </source>
</evidence>
<evidence type="ECO:0000313" key="4">
    <source>
        <dbReference type="EMBL" id="GLC25620.1"/>
    </source>
</evidence>
<dbReference type="PANTHER" id="PTHR34978:SF3">
    <property type="entry name" value="SLR0241 PROTEIN"/>
    <property type="match status" value="1"/>
</dbReference>
<organism evidence="4 5">
    <name type="scientific">Roseisolibacter agri</name>
    <dbReference type="NCBI Taxonomy" id="2014610"/>
    <lineage>
        <taxon>Bacteria</taxon>
        <taxon>Pseudomonadati</taxon>
        <taxon>Gemmatimonadota</taxon>
        <taxon>Gemmatimonadia</taxon>
        <taxon>Gemmatimonadales</taxon>
        <taxon>Gemmatimonadaceae</taxon>
        <taxon>Roseisolibacter</taxon>
    </lineage>
</organism>
<keyword evidence="5" id="KW-1185">Reference proteome</keyword>
<dbReference type="Proteomes" id="UP001161325">
    <property type="component" value="Unassembled WGS sequence"/>
</dbReference>
<dbReference type="RefSeq" id="WP_284350075.1">
    <property type="nucleotide sequence ID" value="NZ_BRXS01000003.1"/>
</dbReference>
<evidence type="ECO:0000256" key="2">
    <source>
        <dbReference type="SAM" id="Phobius"/>
    </source>
</evidence>
<keyword evidence="2" id="KW-1133">Transmembrane helix</keyword>
<name>A0AA37QFT5_9BACT</name>
<feature type="domain" description="Peptidase M56" evidence="3">
    <location>
        <begin position="172"/>
        <end position="371"/>
    </location>
</feature>
<dbReference type="AlphaFoldDB" id="A0AA37QFT5"/>
<comment type="caution">
    <text evidence="4">The sequence shown here is derived from an EMBL/GenBank/DDBJ whole genome shotgun (WGS) entry which is preliminary data.</text>
</comment>
<gene>
    <name evidence="4" type="ORF">rosag_21330</name>
</gene>
<feature type="transmembrane region" description="Helical" evidence="2">
    <location>
        <begin position="386"/>
        <end position="407"/>
    </location>
</feature>